<dbReference type="Gene3D" id="3.40.50.12580">
    <property type="match status" value="1"/>
</dbReference>
<comment type="subcellular location">
    <subcellularLocation>
        <location evidence="1">Cell membrane</location>
        <topology evidence="1">Peripheral membrane protein</topology>
    </subcellularLocation>
</comment>
<accession>A0A2T5FYN6</accession>
<organism evidence="7 8">
    <name type="scientific">Sphingomonas oleivorans</name>
    <dbReference type="NCBI Taxonomy" id="1735121"/>
    <lineage>
        <taxon>Bacteria</taxon>
        <taxon>Pseudomonadati</taxon>
        <taxon>Pseudomonadota</taxon>
        <taxon>Alphaproteobacteria</taxon>
        <taxon>Sphingomonadales</taxon>
        <taxon>Sphingomonadaceae</taxon>
        <taxon>Sphingomonas</taxon>
    </lineage>
</organism>
<dbReference type="SUPFAM" id="SSF53756">
    <property type="entry name" value="UDP-Glycosyltransferase/glycogen phosphorylase"/>
    <property type="match status" value="1"/>
</dbReference>
<dbReference type="EMBL" id="NWBU01000007">
    <property type="protein sequence ID" value="PTQ11625.1"/>
    <property type="molecule type" value="Genomic_DNA"/>
</dbReference>
<name>A0A2T5FYN6_9SPHN</name>
<keyword evidence="8" id="KW-1185">Reference proteome</keyword>
<proteinExistence type="inferred from homology"/>
<dbReference type="GO" id="GO:0019350">
    <property type="term" value="P:teichoic acid biosynthetic process"/>
    <property type="evidence" value="ECO:0007669"/>
    <property type="project" value="UniProtKB-KW"/>
</dbReference>
<dbReference type="InterPro" id="IPR051612">
    <property type="entry name" value="Teichoic_Acid_Biosynth"/>
</dbReference>
<dbReference type="InterPro" id="IPR043148">
    <property type="entry name" value="TagF_C"/>
</dbReference>
<dbReference type="Pfam" id="PF04464">
    <property type="entry name" value="Glyphos_transf"/>
    <property type="match status" value="1"/>
</dbReference>
<keyword evidence="6" id="KW-0472">Membrane</keyword>
<evidence type="ECO:0000256" key="6">
    <source>
        <dbReference type="ARBA" id="ARBA00023136"/>
    </source>
</evidence>
<dbReference type="InterPro" id="IPR007554">
    <property type="entry name" value="Glycerophosphate_synth"/>
</dbReference>
<dbReference type="GO" id="GO:0005886">
    <property type="term" value="C:plasma membrane"/>
    <property type="evidence" value="ECO:0007669"/>
    <property type="project" value="UniProtKB-SubCell"/>
</dbReference>
<evidence type="ECO:0000313" key="7">
    <source>
        <dbReference type="EMBL" id="PTQ11625.1"/>
    </source>
</evidence>
<dbReference type="PANTHER" id="PTHR37316">
    <property type="entry name" value="TEICHOIC ACID GLYCEROL-PHOSPHATE PRIMASE"/>
    <property type="match status" value="1"/>
</dbReference>
<keyword evidence="4" id="KW-0808">Transferase</keyword>
<evidence type="ECO:0000256" key="1">
    <source>
        <dbReference type="ARBA" id="ARBA00004202"/>
    </source>
</evidence>
<evidence type="ECO:0000256" key="4">
    <source>
        <dbReference type="ARBA" id="ARBA00022679"/>
    </source>
</evidence>
<dbReference type="Proteomes" id="UP000244162">
    <property type="component" value="Unassembled WGS sequence"/>
</dbReference>
<evidence type="ECO:0008006" key="9">
    <source>
        <dbReference type="Google" id="ProtNLM"/>
    </source>
</evidence>
<evidence type="ECO:0000256" key="3">
    <source>
        <dbReference type="ARBA" id="ARBA00022475"/>
    </source>
</evidence>
<protein>
    <recommendedName>
        <fullName evidence="9">CDP-glycerol glycerophosphotransferase</fullName>
    </recommendedName>
</protein>
<evidence type="ECO:0000256" key="5">
    <source>
        <dbReference type="ARBA" id="ARBA00022944"/>
    </source>
</evidence>
<comment type="similarity">
    <text evidence="2">Belongs to the CDP-glycerol glycerophosphotransferase family.</text>
</comment>
<dbReference type="PANTHER" id="PTHR37316:SF3">
    <property type="entry name" value="TEICHOIC ACID GLYCEROL-PHOSPHATE TRANSFERASE"/>
    <property type="match status" value="1"/>
</dbReference>
<dbReference type="AlphaFoldDB" id="A0A2T5FYN6"/>
<sequence length="396" mass="44859">MKHLREYKSAWLIKAKTLIRPTINAIVTLLDRLVPDKPRRVIFGADGGHRFADNPRRLFEHMVRSGEWDPYWVTKSRHALNEINALYPGRGLWWLSLRTLLIGLQSPLRVISQSRADILPIGFSNRKRIIHLTHGTPFKTMGLATPTANPAYIARENSTFLHMIACSDYAAGLWREAYGYPANDILTLGMPRNDLLFESDAALIDKHPFLKAKLILYAPTYRDWAPLDRLLPVGQAGLGRLIALLEAHDAYLLIRPHYFEMQSADEAIARAGSERIINAGATLFPDINPILRHTDILVTDYSSIYLDFLLLDRPVIFLPADLDRYIAERGLMLDYDSFTAGTKALDEEAFLDALALELEGRDPFAPARAKMAELFHRFHDGNSSARITRHLERIAG</sequence>
<gene>
    <name evidence="7" type="ORF">CLG96_09405</name>
</gene>
<dbReference type="RefSeq" id="WP_107967617.1">
    <property type="nucleotide sequence ID" value="NZ_NWBU01000007.1"/>
</dbReference>
<dbReference type="Gene3D" id="3.40.50.11820">
    <property type="match status" value="1"/>
</dbReference>
<evidence type="ECO:0000256" key="2">
    <source>
        <dbReference type="ARBA" id="ARBA00010488"/>
    </source>
</evidence>
<reference evidence="7 8" key="1">
    <citation type="submission" date="2017-09" db="EMBL/GenBank/DDBJ databases">
        <title>Sphingomonas panjinensis sp.nov., isolated from oil-contaminated soil.</title>
        <authorList>
            <person name="Wang L."/>
            <person name="Chen L."/>
        </authorList>
    </citation>
    <scope>NUCLEOTIDE SEQUENCE [LARGE SCALE GENOMIC DNA]</scope>
    <source>
        <strain evidence="7 8">FW-11</strain>
    </source>
</reference>
<dbReference type="GO" id="GO:0047355">
    <property type="term" value="F:CDP-glycerol glycerophosphotransferase activity"/>
    <property type="evidence" value="ECO:0007669"/>
    <property type="project" value="InterPro"/>
</dbReference>
<keyword evidence="3" id="KW-1003">Cell membrane</keyword>
<comment type="caution">
    <text evidence="7">The sequence shown here is derived from an EMBL/GenBank/DDBJ whole genome shotgun (WGS) entry which is preliminary data.</text>
</comment>
<evidence type="ECO:0000313" key="8">
    <source>
        <dbReference type="Proteomes" id="UP000244162"/>
    </source>
</evidence>
<dbReference type="InterPro" id="IPR043149">
    <property type="entry name" value="TagF_N"/>
</dbReference>
<keyword evidence="5" id="KW-0777">Teichoic acid biosynthesis</keyword>
<dbReference type="OrthoDB" id="9790710at2"/>